<dbReference type="SUPFAM" id="SSF54189">
    <property type="entry name" value="Ribosomal proteins S24e, L23 and L15e"/>
    <property type="match status" value="1"/>
</dbReference>
<dbReference type="Gene3D" id="3.40.1120.10">
    <property type="entry name" value="Ribosomal protein l15e"/>
    <property type="match status" value="1"/>
</dbReference>
<keyword evidence="7" id="KW-1185">Reference proteome</keyword>
<dbReference type="GO" id="GO:0003723">
    <property type="term" value="F:RNA binding"/>
    <property type="evidence" value="ECO:0007669"/>
    <property type="project" value="TreeGrafter"/>
</dbReference>
<proteinExistence type="inferred from homology"/>
<feature type="region of interest" description="Disordered" evidence="5">
    <location>
        <begin position="1"/>
        <end position="64"/>
    </location>
</feature>
<evidence type="ECO:0000256" key="1">
    <source>
        <dbReference type="ARBA" id="ARBA00006857"/>
    </source>
</evidence>
<feature type="compositionally biased region" description="Basic residues" evidence="5">
    <location>
        <begin position="444"/>
        <end position="468"/>
    </location>
</feature>
<evidence type="ECO:0000256" key="2">
    <source>
        <dbReference type="ARBA" id="ARBA00022980"/>
    </source>
</evidence>
<organism evidence="6 7">
    <name type="scientific">Letharia lupina</name>
    <dbReference type="NCBI Taxonomy" id="560253"/>
    <lineage>
        <taxon>Eukaryota</taxon>
        <taxon>Fungi</taxon>
        <taxon>Dikarya</taxon>
        <taxon>Ascomycota</taxon>
        <taxon>Pezizomycotina</taxon>
        <taxon>Lecanoromycetes</taxon>
        <taxon>OSLEUM clade</taxon>
        <taxon>Lecanoromycetidae</taxon>
        <taxon>Lecanorales</taxon>
        <taxon>Lecanorineae</taxon>
        <taxon>Parmeliaceae</taxon>
        <taxon>Letharia</taxon>
    </lineage>
</organism>
<name>A0A8H6CD95_9LECA</name>
<sequence length="478" mass="54848">MAKAGKRSNGETYYNSTRAKRSKPSNSNRQPAQMGDVPDPEEELGHSTSVEFLAAAKEPAKRSHAAVSDLKNIVEEEKKRLAKLLEQKAFGVYARYVSTGWMTPSNLSSSTKRDSELKDTLIKVIHDAQRDRTEIDEEGVDPSSTSKPTACAIYQSAKSNIASSRGLLGHYERASQQVASGQRVPMMESGWEKDLQTLQRILNQQGEKIKSEVHQILNEDSESSKEQFKCNMSDLDTDLWNRFAVGEAKEKIVEALDGRREDTWAVVAKNAQRAQMGALKYVEELQKKKQSDVLRFLLRVRCWELRQLHVIHRASRPSRPDKARRLGYKAKQGYVIYRVRVRRGGRKRPAPKGATYGKPTNQGINQLKYQRSLKSTAEERVGRRCANLRVLNSYWINQDSTYKYFEIILVDPQHKAIRRDPRINWIVKPVHKHRESRGLTATGKKSRGLGRGHKFNKTTAGRRKTWKRHNTESYWRYR</sequence>
<comment type="caution">
    <text evidence="6">The sequence shown here is derived from an EMBL/GenBank/DDBJ whole genome shotgun (WGS) entry which is preliminary data.</text>
</comment>
<dbReference type="PROSITE" id="PS01194">
    <property type="entry name" value="RIBOSOMAL_L15E"/>
    <property type="match status" value="1"/>
</dbReference>
<dbReference type="InterPro" id="IPR024794">
    <property type="entry name" value="Rbsml_eL15_core_dom_sf"/>
</dbReference>
<dbReference type="AlphaFoldDB" id="A0A8H6CD95"/>
<dbReference type="Pfam" id="PF00827">
    <property type="entry name" value="Ribosomal_L15e"/>
    <property type="match status" value="1"/>
</dbReference>
<dbReference type="InterPro" id="IPR000439">
    <property type="entry name" value="Ribosomal_eL15"/>
</dbReference>
<gene>
    <name evidence="6" type="ORF">HO133_002192</name>
</gene>
<dbReference type="PANTHER" id="PTHR11847">
    <property type="entry name" value="RIBOSOMAL PROTEIN L15"/>
    <property type="match status" value="1"/>
</dbReference>
<dbReference type="GO" id="GO:0002181">
    <property type="term" value="P:cytoplasmic translation"/>
    <property type="evidence" value="ECO:0007669"/>
    <property type="project" value="TreeGrafter"/>
</dbReference>
<evidence type="ECO:0000313" key="7">
    <source>
        <dbReference type="Proteomes" id="UP000593566"/>
    </source>
</evidence>
<evidence type="ECO:0000256" key="5">
    <source>
        <dbReference type="SAM" id="MobiDB-lite"/>
    </source>
</evidence>
<evidence type="ECO:0000313" key="6">
    <source>
        <dbReference type="EMBL" id="KAF6221337.1"/>
    </source>
</evidence>
<dbReference type="EMBL" id="JACCJB010000014">
    <property type="protein sequence ID" value="KAF6221337.1"/>
    <property type="molecule type" value="Genomic_DNA"/>
</dbReference>
<dbReference type="PANTHER" id="PTHR11847:SF4">
    <property type="entry name" value="LARGE RIBOSOMAL SUBUNIT PROTEIN EL15"/>
    <property type="match status" value="1"/>
</dbReference>
<dbReference type="Proteomes" id="UP000593566">
    <property type="component" value="Unassembled WGS sequence"/>
</dbReference>
<evidence type="ECO:0000256" key="3">
    <source>
        <dbReference type="ARBA" id="ARBA00023274"/>
    </source>
</evidence>
<protein>
    <recommendedName>
        <fullName evidence="4">Ribosomal protein L15</fullName>
    </recommendedName>
</protein>
<dbReference type="InterPro" id="IPR012678">
    <property type="entry name" value="Ribosomal_uL23/eL15/eS24_sf"/>
</dbReference>
<dbReference type="InterPro" id="IPR020925">
    <property type="entry name" value="Ribosomal_eL15_CS"/>
</dbReference>
<dbReference type="NCBIfam" id="NF003269">
    <property type="entry name" value="PRK04243.1"/>
    <property type="match status" value="1"/>
</dbReference>
<keyword evidence="3 4" id="KW-0687">Ribonucleoprotein</keyword>
<comment type="similarity">
    <text evidence="1 4">Belongs to the eukaryotic ribosomal protein eL15 family.</text>
</comment>
<dbReference type="SMART" id="SM01384">
    <property type="entry name" value="Ribosomal_L15e"/>
    <property type="match status" value="1"/>
</dbReference>
<keyword evidence="2 4" id="KW-0689">Ribosomal protein</keyword>
<dbReference type="GO" id="GO:0022625">
    <property type="term" value="C:cytosolic large ribosomal subunit"/>
    <property type="evidence" value="ECO:0007669"/>
    <property type="project" value="TreeGrafter"/>
</dbReference>
<dbReference type="FunFam" id="3.40.1120.10:FF:000001">
    <property type="entry name" value="Ribosomal protein L15"/>
    <property type="match status" value="1"/>
</dbReference>
<evidence type="ECO:0000256" key="4">
    <source>
        <dbReference type="RuleBase" id="RU000663"/>
    </source>
</evidence>
<reference evidence="6 7" key="1">
    <citation type="journal article" date="2020" name="Genomics">
        <title>Complete, high-quality genomes from long-read metagenomic sequencing of two wolf lichen thalli reveals enigmatic genome architecture.</title>
        <authorList>
            <person name="McKenzie S.K."/>
            <person name="Walston R.F."/>
            <person name="Allen J.L."/>
        </authorList>
    </citation>
    <scope>NUCLEOTIDE SEQUENCE [LARGE SCALE GENOMIC DNA]</scope>
    <source>
        <strain evidence="6">WasteWater1</strain>
    </source>
</reference>
<dbReference type="GO" id="GO:0003735">
    <property type="term" value="F:structural constituent of ribosome"/>
    <property type="evidence" value="ECO:0007669"/>
    <property type="project" value="InterPro"/>
</dbReference>
<feature type="region of interest" description="Disordered" evidence="5">
    <location>
        <begin position="436"/>
        <end position="478"/>
    </location>
</feature>
<dbReference type="GeneID" id="59330606"/>
<dbReference type="RefSeq" id="XP_037150772.1">
    <property type="nucleotide sequence ID" value="XM_037293119.1"/>
</dbReference>
<accession>A0A8H6CD95</accession>